<accession>A0A4S8MC99</accession>
<dbReference type="AlphaFoldDB" id="A0A4S8MC99"/>
<dbReference type="EMBL" id="ML179108">
    <property type="protein sequence ID" value="THV00117.1"/>
    <property type="molecule type" value="Genomic_DNA"/>
</dbReference>
<organism evidence="1 2">
    <name type="scientific">Dendrothele bispora (strain CBS 962.96)</name>
    <dbReference type="NCBI Taxonomy" id="1314807"/>
    <lineage>
        <taxon>Eukaryota</taxon>
        <taxon>Fungi</taxon>
        <taxon>Dikarya</taxon>
        <taxon>Basidiomycota</taxon>
        <taxon>Agaricomycotina</taxon>
        <taxon>Agaricomycetes</taxon>
        <taxon>Agaricomycetidae</taxon>
        <taxon>Agaricales</taxon>
        <taxon>Agaricales incertae sedis</taxon>
        <taxon>Dendrothele</taxon>
    </lineage>
</organism>
<dbReference type="Proteomes" id="UP000297245">
    <property type="component" value="Unassembled WGS sequence"/>
</dbReference>
<sequence length="182" mass="19881">MSTVQETQAFECKPQCLEKIVLIVGNRNDLSRRCFCSLGRMISRARLSSLLYQAKQSLKVLFVEGLPAIAIALGQPGIDALLIASQVVLSVVSELPFISFPSVHLTSKKSIMCVRVPASSTNLRARSGTTNHENLGGLVHATLLIRGDGKGVVDYDEKDAEEKELNYTVPDYSNNLVVTFDI</sequence>
<gene>
    <name evidence="1" type="ORF">K435DRAFT_794364</name>
</gene>
<evidence type="ECO:0000313" key="1">
    <source>
        <dbReference type="EMBL" id="THV00117.1"/>
    </source>
</evidence>
<protein>
    <submittedName>
        <fullName evidence="1">Uncharacterized protein</fullName>
    </submittedName>
</protein>
<dbReference type="OrthoDB" id="409173at2759"/>
<reference evidence="1 2" key="1">
    <citation type="journal article" date="2019" name="Nat. Ecol. Evol.">
        <title>Megaphylogeny resolves global patterns of mushroom evolution.</title>
        <authorList>
            <person name="Varga T."/>
            <person name="Krizsan K."/>
            <person name="Foldi C."/>
            <person name="Dima B."/>
            <person name="Sanchez-Garcia M."/>
            <person name="Sanchez-Ramirez S."/>
            <person name="Szollosi G.J."/>
            <person name="Szarkandi J.G."/>
            <person name="Papp V."/>
            <person name="Albert L."/>
            <person name="Andreopoulos W."/>
            <person name="Angelini C."/>
            <person name="Antonin V."/>
            <person name="Barry K.W."/>
            <person name="Bougher N.L."/>
            <person name="Buchanan P."/>
            <person name="Buyck B."/>
            <person name="Bense V."/>
            <person name="Catcheside P."/>
            <person name="Chovatia M."/>
            <person name="Cooper J."/>
            <person name="Damon W."/>
            <person name="Desjardin D."/>
            <person name="Finy P."/>
            <person name="Geml J."/>
            <person name="Haridas S."/>
            <person name="Hughes K."/>
            <person name="Justo A."/>
            <person name="Karasinski D."/>
            <person name="Kautmanova I."/>
            <person name="Kiss B."/>
            <person name="Kocsube S."/>
            <person name="Kotiranta H."/>
            <person name="LaButti K.M."/>
            <person name="Lechner B.E."/>
            <person name="Liimatainen K."/>
            <person name="Lipzen A."/>
            <person name="Lukacs Z."/>
            <person name="Mihaltcheva S."/>
            <person name="Morgado L.N."/>
            <person name="Niskanen T."/>
            <person name="Noordeloos M.E."/>
            <person name="Ohm R.A."/>
            <person name="Ortiz-Santana B."/>
            <person name="Ovrebo C."/>
            <person name="Racz N."/>
            <person name="Riley R."/>
            <person name="Savchenko A."/>
            <person name="Shiryaev A."/>
            <person name="Soop K."/>
            <person name="Spirin V."/>
            <person name="Szebenyi C."/>
            <person name="Tomsovsky M."/>
            <person name="Tulloss R.E."/>
            <person name="Uehling J."/>
            <person name="Grigoriev I.V."/>
            <person name="Vagvolgyi C."/>
            <person name="Papp T."/>
            <person name="Martin F.M."/>
            <person name="Miettinen O."/>
            <person name="Hibbett D.S."/>
            <person name="Nagy L.G."/>
        </authorList>
    </citation>
    <scope>NUCLEOTIDE SEQUENCE [LARGE SCALE GENOMIC DNA]</scope>
    <source>
        <strain evidence="1 2">CBS 962.96</strain>
    </source>
</reference>
<proteinExistence type="predicted"/>
<evidence type="ECO:0000313" key="2">
    <source>
        <dbReference type="Proteomes" id="UP000297245"/>
    </source>
</evidence>
<keyword evidence="2" id="KW-1185">Reference proteome</keyword>
<name>A0A4S8MC99_DENBC</name>